<comment type="similarity">
    <text evidence="1">Belongs to the ATP-dependent AMP-binding enzyme family.</text>
</comment>
<accession>A0A9W8LLS0</accession>
<dbReference type="PROSITE" id="PS00455">
    <property type="entry name" value="AMP_BINDING"/>
    <property type="match status" value="1"/>
</dbReference>
<protein>
    <recommendedName>
        <fullName evidence="7">4-coumarate--CoA ligase</fullName>
    </recommendedName>
</protein>
<gene>
    <name evidence="5" type="ORF">H4R18_001172</name>
</gene>
<evidence type="ECO:0000313" key="6">
    <source>
        <dbReference type="Proteomes" id="UP001140217"/>
    </source>
</evidence>
<name>A0A9W8LLS0_9FUNG</name>
<dbReference type="OrthoDB" id="10253115at2759"/>
<proteinExistence type="inferred from homology"/>
<evidence type="ECO:0008006" key="7">
    <source>
        <dbReference type="Google" id="ProtNLM"/>
    </source>
</evidence>
<keyword evidence="6" id="KW-1185">Reference proteome</keyword>
<dbReference type="InterPro" id="IPR020845">
    <property type="entry name" value="AMP-binding_CS"/>
</dbReference>
<dbReference type="Gene3D" id="3.30.300.30">
    <property type="match status" value="1"/>
</dbReference>
<dbReference type="AlphaFoldDB" id="A0A9W8LLS0"/>
<dbReference type="Gene3D" id="3.40.50.12780">
    <property type="entry name" value="N-terminal domain of ligase-like"/>
    <property type="match status" value="1"/>
</dbReference>
<dbReference type="Proteomes" id="UP001140217">
    <property type="component" value="Unassembled WGS sequence"/>
</dbReference>
<feature type="domain" description="AMP-binding enzyme C-terminal" evidence="4">
    <location>
        <begin position="470"/>
        <end position="552"/>
    </location>
</feature>
<organism evidence="5 6">
    <name type="scientific">Coemansia javaensis</name>
    <dbReference type="NCBI Taxonomy" id="2761396"/>
    <lineage>
        <taxon>Eukaryota</taxon>
        <taxon>Fungi</taxon>
        <taxon>Fungi incertae sedis</taxon>
        <taxon>Zoopagomycota</taxon>
        <taxon>Kickxellomycotina</taxon>
        <taxon>Kickxellomycetes</taxon>
        <taxon>Kickxellales</taxon>
        <taxon>Kickxellaceae</taxon>
        <taxon>Coemansia</taxon>
    </lineage>
</organism>
<evidence type="ECO:0000259" key="3">
    <source>
        <dbReference type="Pfam" id="PF00501"/>
    </source>
</evidence>
<keyword evidence="2" id="KW-0436">Ligase</keyword>
<comment type="caution">
    <text evidence="5">The sequence shown here is derived from an EMBL/GenBank/DDBJ whole genome shotgun (WGS) entry which is preliminary data.</text>
</comment>
<dbReference type="PANTHER" id="PTHR24096">
    <property type="entry name" value="LONG-CHAIN-FATTY-ACID--COA LIGASE"/>
    <property type="match status" value="1"/>
</dbReference>
<dbReference type="Pfam" id="PF00501">
    <property type="entry name" value="AMP-binding"/>
    <property type="match status" value="1"/>
</dbReference>
<evidence type="ECO:0000259" key="4">
    <source>
        <dbReference type="Pfam" id="PF13193"/>
    </source>
</evidence>
<dbReference type="Pfam" id="PF13193">
    <property type="entry name" value="AMP-binding_C"/>
    <property type="match status" value="1"/>
</dbReference>
<sequence>MTVGLFASPLEEVVIPNADIPTFFFERVEQNSGFVHGDAPRAVFVSEDGGESLSLAQLRELAGRLAAGLYHDVGVRRGDVVAVVLPNSVYYMPVVLAALMLGAQCTLANPAYTARELRHQLEDSGARHVVADAARCGAVCEAVGQGAAQQRISQVLVVDRVAPGAAAAAAAGVPVRSVFDVLRDGGFPRVALRTEAECAQTPALILYSSGTTGAPKGVLLSHRNLVACALQVMALQRSNSPAGMPPGTGTGMAILPLFHTFGFAFQCMAMPLRGLTTVVVPRFDMQRFLAAVQAHRVTETVMVPPIINALVKLPAGATREKYDLSSVATITVGAAPLGAEIIAMLEALMPHVCVLQGYGMTEASPVLSVNMRATRNIASSGPLAPNMEAKVVDDDGRMLAAGEVGELCFRGPNVMLGYLNRPEDTAATVDADGFLHTGDIGYIGEGCHVFVTDRKKELIKFSGFQVAPAELEALLMQHSRVADCAVARAFDEGRQTEVPRAYLVLDPGVAPEARDKTAQAVVEWLNAQVAYYKQLRGGYVLLDSIPKSAAGKILRRMLA</sequence>
<dbReference type="PANTHER" id="PTHR24096:SF149">
    <property type="entry name" value="AMP-BINDING DOMAIN-CONTAINING PROTEIN-RELATED"/>
    <property type="match status" value="1"/>
</dbReference>
<feature type="domain" description="AMP-dependent synthetase/ligase" evidence="3">
    <location>
        <begin position="40"/>
        <end position="419"/>
    </location>
</feature>
<dbReference type="GO" id="GO:0016405">
    <property type="term" value="F:CoA-ligase activity"/>
    <property type="evidence" value="ECO:0007669"/>
    <property type="project" value="TreeGrafter"/>
</dbReference>
<evidence type="ECO:0000256" key="1">
    <source>
        <dbReference type="ARBA" id="ARBA00006432"/>
    </source>
</evidence>
<dbReference type="InterPro" id="IPR042099">
    <property type="entry name" value="ANL_N_sf"/>
</dbReference>
<dbReference type="InterPro" id="IPR045851">
    <property type="entry name" value="AMP-bd_C_sf"/>
</dbReference>
<dbReference type="EMBL" id="JANBUL010000028">
    <property type="protein sequence ID" value="KAJ2784368.1"/>
    <property type="molecule type" value="Genomic_DNA"/>
</dbReference>
<dbReference type="CDD" id="cd05911">
    <property type="entry name" value="Firefly_Luc_like"/>
    <property type="match status" value="1"/>
</dbReference>
<dbReference type="InterPro" id="IPR025110">
    <property type="entry name" value="AMP-bd_C"/>
</dbReference>
<evidence type="ECO:0000256" key="2">
    <source>
        <dbReference type="ARBA" id="ARBA00022598"/>
    </source>
</evidence>
<evidence type="ECO:0000313" key="5">
    <source>
        <dbReference type="EMBL" id="KAJ2784368.1"/>
    </source>
</evidence>
<dbReference type="InterPro" id="IPR000873">
    <property type="entry name" value="AMP-dep_synth/lig_dom"/>
</dbReference>
<reference evidence="5" key="1">
    <citation type="submission" date="2022-07" db="EMBL/GenBank/DDBJ databases">
        <title>Phylogenomic reconstructions and comparative analyses of Kickxellomycotina fungi.</title>
        <authorList>
            <person name="Reynolds N.K."/>
            <person name="Stajich J.E."/>
            <person name="Barry K."/>
            <person name="Grigoriev I.V."/>
            <person name="Crous P."/>
            <person name="Smith M.E."/>
        </authorList>
    </citation>
    <scope>NUCLEOTIDE SEQUENCE</scope>
    <source>
        <strain evidence="5">NBRC 105414</strain>
    </source>
</reference>
<dbReference type="SUPFAM" id="SSF56801">
    <property type="entry name" value="Acetyl-CoA synthetase-like"/>
    <property type="match status" value="1"/>
</dbReference>